<protein>
    <submittedName>
        <fullName evidence="1">DUF937 domain-containing protein</fullName>
    </submittedName>
</protein>
<dbReference type="Proteomes" id="UP000292424">
    <property type="component" value="Chromosome"/>
</dbReference>
<evidence type="ECO:0000313" key="1">
    <source>
        <dbReference type="EMBL" id="QES89787.1"/>
    </source>
</evidence>
<gene>
    <name evidence="1" type="ORF">E0W69_014340</name>
</gene>
<dbReference type="RefSeq" id="WP_131330745.1">
    <property type="nucleotide sequence ID" value="NZ_CP044016.1"/>
</dbReference>
<evidence type="ECO:0000313" key="2">
    <source>
        <dbReference type="Proteomes" id="UP000292424"/>
    </source>
</evidence>
<dbReference type="OrthoDB" id="982085at2"/>
<name>A0A5P2G3K7_9BACT</name>
<reference evidence="1 2" key="1">
    <citation type="submission" date="2019-09" db="EMBL/GenBank/DDBJ databases">
        <title>Complete genome sequence of Arachidicoccus sp. B3-10 isolated from apple orchard soil.</title>
        <authorList>
            <person name="Kim H.S."/>
            <person name="Han K.-I."/>
            <person name="Suh M.K."/>
            <person name="Lee K.C."/>
            <person name="Eom M.K."/>
            <person name="Kim J.-S."/>
            <person name="Kang S.W."/>
            <person name="Sin Y."/>
            <person name="Lee J.-S."/>
        </authorList>
    </citation>
    <scope>NUCLEOTIDE SEQUENCE [LARGE SCALE GENOMIC DNA]</scope>
    <source>
        <strain evidence="1 2">B3-10</strain>
    </source>
</reference>
<accession>A0A5P2G3K7</accession>
<keyword evidence="2" id="KW-1185">Reference proteome</keyword>
<proteinExistence type="predicted"/>
<sequence length="163" mass="16723">MLESIINAVKEVAGQTVASNQGVPNEHQSGVVNEAINSIKGGLEGAISSGNFQSLTNLFSGNESVENNGTVQQISGNFVQNITQKFGLANQSGALSSIIPSIFNMVKSKLGSGEGGGLQDILNKFSGVLDQNHDGKVDLSDASSLLSGGGLMDKLKGMLGGKD</sequence>
<dbReference type="EMBL" id="CP044016">
    <property type="protein sequence ID" value="QES89787.1"/>
    <property type="molecule type" value="Genomic_DNA"/>
</dbReference>
<dbReference type="AlphaFoldDB" id="A0A5P2G3K7"/>
<organism evidence="1 2">
    <name type="scientific">Rhizosphaericola mali</name>
    <dbReference type="NCBI Taxonomy" id="2545455"/>
    <lineage>
        <taxon>Bacteria</taxon>
        <taxon>Pseudomonadati</taxon>
        <taxon>Bacteroidota</taxon>
        <taxon>Chitinophagia</taxon>
        <taxon>Chitinophagales</taxon>
        <taxon>Chitinophagaceae</taxon>
        <taxon>Rhizosphaericola</taxon>
    </lineage>
</organism>
<dbReference type="KEGG" id="arac:E0W69_014340"/>